<dbReference type="SUPFAM" id="SSF103473">
    <property type="entry name" value="MFS general substrate transporter"/>
    <property type="match status" value="1"/>
</dbReference>
<dbReference type="AlphaFoldDB" id="A0A2T6AWL2"/>
<keyword evidence="2" id="KW-0472">Membrane</keyword>
<evidence type="ECO:0000256" key="2">
    <source>
        <dbReference type="SAM" id="Phobius"/>
    </source>
</evidence>
<dbReference type="GO" id="GO:0015293">
    <property type="term" value="F:symporter activity"/>
    <property type="evidence" value="ECO:0007669"/>
    <property type="project" value="InterPro"/>
</dbReference>
<dbReference type="Gene3D" id="1.20.1250.20">
    <property type="entry name" value="MFS general substrate transporter like domains"/>
    <property type="match status" value="2"/>
</dbReference>
<dbReference type="GO" id="GO:0008643">
    <property type="term" value="P:carbohydrate transport"/>
    <property type="evidence" value="ECO:0007669"/>
    <property type="project" value="InterPro"/>
</dbReference>
<feature type="transmembrane region" description="Helical" evidence="2">
    <location>
        <begin position="396"/>
        <end position="417"/>
    </location>
</feature>
<dbReference type="Proteomes" id="UP000244224">
    <property type="component" value="Unassembled WGS sequence"/>
</dbReference>
<feature type="transmembrane region" description="Helical" evidence="2">
    <location>
        <begin position="362"/>
        <end position="384"/>
    </location>
</feature>
<proteinExistence type="inferred from homology"/>
<evidence type="ECO:0000313" key="3">
    <source>
        <dbReference type="EMBL" id="PTX48188.1"/>
    </source>
</evidence>
<name>A0A2T6AWL2_9RHOB</name>
<dbReference type="GO" id="GO:0005886">
    <property type="term" value="C:plasma membrane"/>
    <property type="evidence" value="ECO:0007669"/>
    <property type="project" value="TreeGrafter"/>
</dbReference>
<dbReference type="OrthoDB" id="7584869at2"/>
<feature type="transmembrane region" description="Helical" evidence="2">
    <location>
        <begin position="264"/>
        <end position="282"/>
    </location>
</feature>
<sequence>MLRRLVFAMPELSQNLMFASVNGWFLYYLVTVLGLSPALAGAVFLIGRVLDAVLDVPVGFLSDRMARRGGRVRLIGVSLPLAACAFVVMWLAPAMGTSHTVVFLAATAGFSLFALFYTLVAVPRIALLPGYARTRPERIRQVAIDMVVAWFAVGMASAAFPALVGQAARHTEAPLTWGLAAAVVAVIGLAFYLPFLLRVDDRMLHPQGAEAPLTLRQGLARLRRLRQRLPFGRFFLLVLAPFLLQSVLPFYLSLHIGLPAERQFPVLGAVFATALLAFPVWSRIAQRVSARSQTLAALGITACALVVMPFLPAGLSAPIFALAVICGAGLSGLALAAWVLIPQTVDRAQQMAEAPGEGLTSAAFTFINKLAAGGAAMINGIALSLVPPRAGGGDSLIGWAASLPALACCLIAAALLLRGAR</sequence>
<organism evidence="3 4">
    <name type="scientific">Gemmobacter caeni</name>
    <dbReference type="NCBI Taxonomy" id="589035"/>
    <lineage>
        <taxon>Bacteria</taxon>
        <taxon>Pseudomonadati</taxon>
        <taxon>Pseudomonadota</taxon>
        <taxon>Alphaproteobacteria</taxon>
        <taxon>Rhodobacterales</taxon>
        <taxon>Paracoccaceae</taxon>
        <taxon>Gemmobacter</taxon>
    </lineage>
</organism>
<keyword evidence="4" id="KW-1185">Reference proteome</keyword>
<dbReference type="InterPro" id="IPR039672">
    <property type="entry name" value="MFS_2"/>
</dbReference>
<feature type="transmembrane region" description="Helical" evidence="2">
    <location>
        <begin position="101"/>
        <end position="122"/>
    </location>
</feature>
<protein>
    <submittedName>
        <fullName evidence="3">Na+/melibiose symporter-like transporter</fullName>
    </submittedName>
</protein>
<evidence type="ECO:0000313" key="4">
    <source>
        <dbReference type="Proteomes" id="UP000244224"/>
    </source>
</evidence>
<feature type="transmembrane region" description="Helical" evidence="2">
    <location>
        <begin position="175"/>
        <end position="197"/>
    </location>
</feature>
<feature type="transmembrane region" description="Helical" evidence="2">
    <location>
        <begin position="142"/>
        <end position="163"/>
    </location>
</feature>
<feature type="transmembrane region" description="Helical" evidence="2">
    <location>
        <begin position="74"/>
        <end position="95"/>
    </location>
</feature>
<dbReference type="EMBL" id="QBKP01000010">
    <property type="protein sequence ID" value="PTX48188.1"/>
    <property type="molecule type" value="Genomic_DNA"/>
</dbReference>
<dbReference type="PANTHER" id="PTHR11328:SF24">
    <property type="entry name" value="MAJOR FACILITATOR SUPERFAMILY (MFS) PROFILE DOMAIN-CONTAINING PROTEIN"/>
    <property type="match status" value="1"/>
</dbReference>
<accession>A0A2T6AWL2</accession>
<comment type="caution">
    <text evidence="3">The sequence shown here is derived from an EMBL/GenBank/DDBJ whole genome shotgun (WGS) entry which is preliminary data.</text>
</comment>
<feature type="transmembrane region" description="Helical" evidence="2">
    <location>
        <begin position="294"/>
        <end position="313"/>
    </location>
</feature>
<reference evidence="3 4" key="1">
    <citation type="submission" date="2018-04" db="EMBL/GenBank/DDBJ databases">
        <title>Genomic Encyclopedia of Archaeal and Bacterial Type Strains, Phase II (KMG-II): from individual species to whole genera.</title>
        <authorList>
            <person name="Goeker M."/>
        </authorList>
    </citation>
    <scope>NUCLEOTIDE SEQUENCE [LARGE SCALE GENOMIC DNA]</scope>
    <source>
        <strain evidence="3 4">DSM 21823</strain>
    </source>
</reference>
<dbReference type="RefSeq" id="WP_108129568.1">
    <property type="nucleotide sequence ID" value="NZ_QBKP01000010.1"/>
</dbReference>
<keyword evidence="2" id="KW-0812">Transmembrane</keyword>
<keyword evidence="2" id="KW-1133">Transmembrane helix</keyword>
<comment type="similarity">
    <text evidence="1">Belongs to the sodium:galactoside symporter (TC 2.A.2) family.</text>
</comment>
<feature type="transmembrane region" description="Helical" evidence="2">
    <location>
        <begin position="319"/>
        <end position="341"/>
    </location>
</feature>
<evidence type="ECO:0000256" key="1">
    <source>
        <dbReference type="ARBA" id="ARBA00009617"/>
    </source>
</evidence>
<feature type="transmembrane region" description="Helical" evidence="2">
    <location>
        <begin position="25"/>
        <end position="46"/>
    </location>
</feature>
<dbReference type="PANTHER" id="PTHR11328">
    <property type="entry name" value="MAJOR FACILITATOR SUPERFAMILY DOMAIN-CONTAINING PROTEIN"/>
    <property type="match status" value="1"/>
</dbReference>
<gene>
    <name evidence="3" type="ORF">C8N34_11048</name>
</gene>
<feature type="transmembrane region" description="Helical" evidence="2">
    <location>
        <begin position="231"/>
        <end position="252"/>
    </location>
</feature>
<dbReference type="Pfam" id="PF13347">
    <property type="entry name" value="MFS_2"/>
    <property type="match status" value="1"/>
</dbReference>
<dbReference type="InterPro" id="IPR036259">
    <property type="entry name" value="MFS_trans_sf"/>
</dbReference>